<proteinExistence type="predicted"/>
<gene>
    <name evidence="2" type="ORF">C0030_001670</name>
</gene>
<feature type="signal peptide" evidence="1">
    <location>
        <begin position="1"/>
        <end position="22"/>
    </location>
</feature>
<dbReference type="Proteomes" id="UP000236895">
    <property type="component" value="Unassembled WGS sequence"/>
</dbReference>
<feature type="chain" id="PRO_5019499355" evidence="1">
    <location>
        <begin position="23"/>
        <end position="107"/>
    </location>
</feature>
<evidence type="ECO:0000256" key="1">
    <source>
        <dbReference type="SAM" id="SignalP"/>
    </source>
</evidence>
<keyword evidence="1" id="KW-0732">Signal</keyword>
<protein>
    <submittedName>
        <fullName evidence="2">Uncharacterized protein</fullName>
    </submittedName>
</protein>
<feature type="non-terminal residue" evidence="2">
    <location>
        <position position="107"/>
    </location>
</feature>
<accession>A0A424FMY8</accession>
<evidence type="ECO:0000313" key="2">
    <source>
        <dbReference type="EMBL" id="RPD37497.1"/>
    </source>
</evidence>
<dbReference type="AlphaFoldDB" id="A0A424FMY8"/>
<dbReference type="EMBL" id="PKRU02000008">
    <property type="protein sequence ID" value="RPD37497.1"/>
    <property type="molecule type" value="Genomic_DNA"/>
</dbReference>
<reference evidence="2 3" key="1">
    <citation type="submission" date="2018-11" db="EMBL/GenBank/DDBJ databases">
        <title>Genome Analysis of Haplotype D of Candidatus Liberibacter Solanacearum.</title>
        <authorList>
            <person name="Katsir L."/>
            <person name="Ruan Z."/>
            <person name="Santos Garcia D."/>
            <person name="Piasezky A."/>
            <person name="Jiang J."/>
            <person name="Sela N."/>
            <person name="Freilich S."/>
            <person name="Bahar O."/>
        </authorList>
    </citation>
    <scope>NUCLEOTIDE SEQUENCE [LARGE SCALE GENOMIC DNA]</scope>
    <source>
        <strain evidence="3">haplotype D1</strain>
    </source>
</reference>
<dbReference type="RefSeq" id="WP_148078973.1">
    <property type="nucleotide sequence ID" value="NZ_PKRU02000008.1"/>
</dbReference>
<organism evidence="2 3">
    <name type="scientific">Candidatus Liberibacter solanacearum</name>
    <dbReference type="NCBI Taxonomy" id="556287"/>
    <lineage>
        <taxon>Bacteria</taxon>
        <taxon>Pseudomonadati</taxon>
        <taxon>Pseudomonadota</taxon>
        <taxon>Alphaproteobacteria</taxon>
        <taxon>Hyphomicrobiales</taxon>
        <taxon>Rhizobiaceae</taxon>
        <taxon>Liberibacter</taxon>
    </lineage>
</organism>
<name>A0A424FMY8_9HYPH</name>
<sequence length="107" mass="11779">MFRSVSLGLAMLFIFAGYPAFAESTKKTKHVVSFKTFKYGVKSSYHPFVEVNGSKEFSSVEIGYHFPSSIYGRSFFTGEIEKLISYGVDLSIGVGQNEVGVGKNEVS</sequence>
<comment type="caution">
    <text evidence="2">The sequence shown here is derived from an EMBL/GenBank/DDBJ whole genome shotgun (WGS) entry which is preliminary data.</text>
</comment>
<evidence type="ECO:0000313" key="3">
    <source>
        <dbReference type="Proteomes" id="UP000236895"/>
    </source>
</evidence>